<dbReference type="GO" id="GO:0043420">
    <property type="term" value="P:anthranilate metabolic process"/>
    <property type="evidence" value="ECO:0007669"/>
    <property type="project" value="UniProtKB-UniRule"/>
</dbReference>
<dbReference type="GO" id="GO:0004502">
    <property type="term" value="F:kynurenine 3-monooxygenase activity"/>
    <property type="evidence" value="ECO:0007669"/>
    <property type="project" value="UniProtKB-UniRule"/>
</dbReference>
<dbReference type="GO" id="GO:0034354">
    <property type="term" value="P:'de novo' NAD+ biosynthetic process from L-tryptophan"/>
    <property type="evidence" value="ECO:0007669"/>
    <property type="project" value="UniProtKB-UniRule"/>
</dbReference>
<keyword evidence="2 10" id="KW-0285">Flavoprotein</keyword>
<accession>A0AAD5T0A4</accession>
<keyword evidence="5 10" id="KW-0521">NADP</keyword>
<evidence type="ECO:0000313" key="13">
    <source>
        <dbReference type="EMBL" id="KAJ3116583.1"/>
    </source>
</evidence>
<feature type="transmembrane region" description="Helical" evidence="11">
    <location>
        <begin position="440"/>
        <end position="458"/>
    </location>
</feature>
<dbReference type="Pfam" id="PF01494">
    <property type="entry name" value="FAD_binding_3"/>
    <property type="match status" value="1"/>
</dbReference>
<dbReference type="EMBL" id="JADGJH010001219">
    <property type="protein sequence ID" value="KAJ3116583.1"/>
    <property type="molecule type" value="Genomic_DNA"/>
</dbReference>
<dbReference type="GO" id="GO:0070189">
    <property type="term" value="P:kynurenine metabolic process"/>
    <property type="evidence" value="ECO:0007669"/>
    <property type="project" value="TreeGrafter"/>
</dbReference>
<proteinExistence type="inferred from homology"/>
<gene>
    <name evidence="10" type="primary">BNA4</name>
    <name evidence="13" type="ORF">HK100_001018</name>
</gene>
<protein>
    <recommendedName>
        <fullName evidence="10">Kynurenine 3-monooxygenase</fullName>
        <ecNumber evidence="10">1.14.13.9</ecNumber>
    </recommendedName>
    <alternativeName>
        <fullName evidence="10">Biosynthesis of nicotinic acid protein 4</fullName>
    </alternativeName>
    <alternativeName>
        <fullName evidence="10">Kynurenine 3-hydroxylase</fullName>
    </alternativeName>
</protein>
<dbReference type="GO" id="GO:0005741">
    <property type="term" value="C:mitochondrial outer membrane"/>
    <property type="evidence" value="ECO:0007669"/>
    <property type="project" value="UniProtKB-SubCell"/>
</dbReference>
<evidence type="ECO:0000256" key="4">
    <source>
        <dbReference type="ARBA" id="ARBA00022827"/>
    </source>
</evidence>
<feature type="domain" description="FAD-binding" evidence="12">
    <location>
        <begin position="6"/>
        <end position="339"/>
    </location>
</feature>
<comment type="catalytic activity">
    <reaction evidence="9 10">
        <text>L-kynurenine + NADPH + O2 + H(+) = 3-hydroxy-L-kynurenine + NADP(+) + H2O</text>
        <dbReference type="Rhea" id="RHEA:20545"/>
        <dbReference type="ChEBI" id="CHEBI:15377"/>
        <dbReference type="ChEBI" id="CHEBI:15378"/>
        <dbReference type="ChEBI" id="CHEBI:15379"/>
        <dbReference type="ChEBI" id="CHEBI:57783"/>
        <dbReference type="ChEBI" id="CHEBI:57959"/>
        <dbReference type="ChEBI" id="CHEBI:58125"/>
        <dbReference type="ChEBI" id="CHEBI:58349"/>
        <dbReference type="EC" id="1.14.13.9"/>
    </reaction>
</comment>
<dbReference type="PRINTS" id="PR00420">
    <property type="entry name" value="RNGMNOXGNASE"/>
</dbReference>
<dbReference type="HAMAP" id="MF_01971">
    <property type="entry name" value="Kynurenine_monooxygenase"/>
    <property type="match status" value="1"/>
</dbReference>
<keyword evidence="8 10" id="KW-0496">Mitochondrion</keyword>
<comment type="cofactor">
    <cofactor evidence="1 10">
        <name>FAD</name>
        <dbReference type="ChEBI" id="CHEBI:57692"/>
    </cofactor>
</comment>
<dbReference type="InterPro" id="IPR027545">
    <property type="entry name" value="Kynurenine_monooxygenase"/>
</dbReference>
<dbReference type="GO" id="GO:0019805">
    <property type="term" value="P:quinolinate biosynthetic process"/>
    <property type="evidence" value="ECO:0007669"/>
    <property type="project" value="UniProtKB-UniRule"/>
</dbReference>
<dbReference type="Gene3D" id="3.50.50.60">
    <property type="entry name" value="FAD/NAD(P)-binding domain"/>
    <property type="match status" value="1"/>
</dbReference>
<keyword evidence="6 10" id="KW-0560">Oxidoreductase</keyword>
<evidence type="ECO:0000259" key="12">
    <source>
        <dbReference type="Pfam" id="PF01494"/>
    </source>
</evidence>
<keyword evidence="10" id="KW-1000">Mitochondrion outer membrane</keyword>
<keyword evidence="11" id="KW-0812">Transmembrane</keyword>
<dbReference type="GO" id="GO:0071949">
    <property type="term" value="F:FAD binding"/>
    <property type="evidence" value="ECO:0007669"/>
    <property type="project" value="InterPro"/>
</dbReference>
<sequence>MDKNEFHVAIIGGGLVGALNAVYFASRGWRVTVYEMREDIRTTKIAGGRSINLALSVRGISALETAGVGRGLLDTLIPMKGRMLHLGKTGRLTSQNYGYFGEAINSVDRKLVNQHLLSMAEKNLKVTLKFQQEILSIDYDKKILSFKQADGKIVKAAADLIVGADGAFSRVRRELMRVTRMNFSQNYIEHAYVELSMPSSASGEYVMDPNHLHIWPRQSFMMIALPNIDKSFTVTVFMPWANFDAIKTEANLLEFFETYFADAIPLIGKELLVKDFFKNPKGSLMSIKCKPYHYKSSCVIIGDAAHAMVPFYGQGMNCGFEDCLVLDEILTKHIGARGSVETMRPSAEKLALALEEYSATRNPDAEAICDLAMDNYIEMRSSVTKLGYKVKKSIEGFMHRLLPKTVIPLYTMVSFSRIPYSKALTISKSRTILYDRIGKVFGYGVTFAGLVVGGVVWIKYGGGLKRIHGFFMR</sequence>
<evidence type="ECO:0000256" key="5">
    <source>
        <dbReference type="ARBA" id="ARBA00022857"/>
    </source>
</evidence>
<dbReference type="AlphaFoldDB" id="A0AAD5T0A4"/>
<keyword evidence="4 10" id="KW-0274">FAD</keyword>
<dbReference type="PANTHER" id="PTHR46028">
    <property type="entry name" value="KYNURENINE 3-MONOOXYGENASE"/>
    <property type="match status" value="1"/>
</dbReference>
<comment type="pathway">
    <text evidence="10">Cofactor biosynthesis; NAD(+) biosynthesis; quinolinate from L-kynurenine: step 1/3.</text>
</comment>
<evidence type="ECO:0000256" key="10">
    <source>
        <dbReference type="HAMAP-Rule" id="MF_03018"/>
    </source>
</evidence>
<evidence type="ECO:0000256" key="9">
    <source>
        <dbReference type="ARBA" id="ARBA00047818"/>
    </source>
</evidence>
<evidence type="ECO:0000256" key="7">
    <source>
        <dbReference type="ARBA" id="ARBA00023033"/>
    </source>
</evidence>
<dbReference type="GO" id="GO:0006569">
    <property type="term" value="P:L-tryptophan catabolic process"/>
    <property type="evidence" value="ECO:0007669"/>
    <property type="project" value="UniProtKB-UniRule"/>
</dbReference>
<dbReference type="EC" id="1.14.13.9" evidence="10"/>
<dbReference type="SUPFAM" id="SSF51905">
    <property type="entry name" value="FAD/NAD(P)-binding domain"/>
    <property type="match status" value="1"/>
</dbReference>
<keyword evidence="10 11" id="KW-0472">Membrane</keyword>
<evidence type="ECO:0000256" key="11">
    <source>
        <dbReference type="SAM" id="Phobius"/>
    </source>
</evidence>
<comment type="subcellular location">
    <subcellularLocation>
        <location evidence="10">Mitochondrion outer membrane</location>
    </subcellularLocation>
</comment>
<reference evidence="13" key="1">
    <citation type="submission" date="2020-05" db="EMBL/GenBank/DDBJ databases">
        <title>Phylogenomic resolution of chytrid fungi.</title>
        <authorList>
            <person name="Stajich J.E."/>
            <person name="Amses K."/>
            <person name="Simmons R."/>
            <person name="Seto K."/>
            <person name="Myers J."/>
            <person name="Bonds A."/>
            <person name="Quandt C.A."/>
            <person name="Barry K."/>
            <person name="Liu P."/>
            <person name="Grigoriev I."/>
            <person name="Longcore J.E."/>
            <person name="James T.Y."/>
        </authorList>
    </citation>
    <scope>NUCLEOTIDE SEQUENCE</scope>
    <source>
        <strain evidence="13">JEL0513</strain>
    </source>
</reference>
<dbReference type="InterPro" id="IPR002938">
    <property type="entry name" value="FAD-bd"/>
</dbReference>
<dbReference type="Proteomes" id="UP001211907">
    <property type="component" value="Unassembled WGS sequence"/>
</dbReference>
<organism evidence="13 14">
    <name type="scientific">Physocladia obscura</name>
    <dbReference type="NCBI Taxonomy" id="109957"/>
    <lineage>
        <taxon>Eukaryota</taxon>
        <taxon>Fungi</taxon>
        <taxon>Fungi incertae sedis</taxon>
        <taxon>Chytridiomycota</taxon>
        <taxon>Chytridiomycota incertae sedis</taxon>
        <taxon>Chytridiomycetes</taxon>
        <taxon>Chytridiales</taxon>
        <taxon>Chytriomycetaceae</taxon>
        <taxon>Physocladia</taxon>
    </lineage>
</organism>
<keyword evidence="11" id="KW-1133">Transmembrane helix</keyword>
<dbReference type="FunFam" id="3.50.50.60:FF:000129">
    <property type="entry name" value="Kynurenine 3-monooxygenase"/>
    <property type="match status" value="1"/>
</dbReference>
<feature type="transmembrane region" description="Helical" evidence="11">
    <location>
        <begin position="6"/>
        <end position="26"/>
    </location>
</feature>
<evidence type="ECO:0000256" key="1">
    <source>
        <dbReference type="ARBA" id="ARBA00001974"/>
    </source>
</evidence>
<evidence type="ECO:0000313" key="14">
    <source>
        <dbReference type="Proteomes" id="UP001211907"/>
    </source>
</evidence>
<evidence type="ECO:0000256" key="3">
    <source>
        <dbReference type="ARBA" id="ARBA00022642"/>
    </source>
</evidence>
<comment type="caution">
    <text evidence="13">The sequence shown here is derived from an EMBL/GenBank/DDBJ whole genome shotgun (WGS) entry which is preliminary data.</text>
</comment>
<keyword evidence="3 10" id="KW-0662">Pyridine nucleotide biosynthesis</keyword>
<keyword evidence="14" id="KW-1185">Reference proteome</keyword>
<comment type="function">
    <text evidence="10">Catalyzes the hydroxylation of L-kynurenine (L-Kyn) to form 3-hydroxy-L-kynurenine (L-3OHKyn). Required for synthesis of quinolinic acid.</text>
</comment>
<keyword evidence="7 10" id="KW-0503">Monooxygenase</keyword>
<dbReference type="PANTHER" id="PTHR46028:SF2">
    <property type="entry name" value="KYNURENINE 3-MONOOXYGENASE"/>
    <property type="match status" value="1"/>
</dbReference>
<evidence type="ECO:0000256" key="8">
    <source>
        <dbReference type="ARBA" id="ARBA00023128"/>
    </source>
</evidence>
<dbReference type="InterPro" id="IPR036188">
    <property type="entry name" value="FAD/NAD-bd_sf"/>
</dbReference>
<evidence type="ECO:0000256" key="6">
    <source>
        <dbReference type="ARBA" id="ARBA00023002"/>
    </source>
</evidence>
<name>A0AAD5T0A4_9FUNG</name>
<comment type="similarity">
    <text evidence="10">Belongs to the aromatic-ring hydroxylase family. KMO subfamily.</text>
</comment>
<evidence type="ECO:0000256" key="2">
    <source>
        <dbReference type="ARBA" id="ARBA00022630"/>
    </source>
</evidence>